<accession>A0A380TT85</accession>
<proteinExistence type="predicted"/>
<feature type="region of interest" description="Disordered" evidence="1">
    <location>
        <begin position="1"/>
        <end position="20"/>
    </location>
</feature>
<dbReference type="Gene3D" id="2.40.160.130">
    <property type="entry name" value="Capsule assembly protein Wzi"/>
    <property type="match status" value="1"/>
</dbReference>
<dbReference type="AlphaFoldDB" id="A0A380TT85"/>
<gene>
    <name evidence="2" type="ORF">NCTC10308_00313</name>
</gene>
<feature type="compositionally biased region" description="Gly residues" evidence="1">
    <location>
        <begin position="1"/>
        <end position="11"/>
    </location>
</feature>
<organism evidence="2 3">
    <name type="scientific">Acinetobacter johnsonii</name>
    <dbReference type="NCBI Taxonomy" id="40214"/>
    <lineage>
        <taxon>Bacteria</taxon>
        <taxon>Pseudomonadati</taxon>
        <taxon>Pseudomonadota</taxon>
        <taxon>Gammaproteobacteria</taxon>
        <taxon>Moraxellales</taxon>
        <taxon>Moraxellaceae</taxon>
        <taxon>Acinetobacter</taxon>
    </lineage>
</organism>
<protein>
    <submittedName>
        <fullName evidence="2">Putative signal peptide-containing protein</fullName>
    </submittedName>
</protein>
<name>A0A380TT85_ACIJO</name>
<evidence type="ECO:0000256" key="1">
    <source>
        <dbReference type="SAM" id="MobiDB-lite"/>
    </source>
</evidence>
<evidence type="ECO:0000313" key="2">
    <source>
        <dbReference type="EMBL" id="SUT90809.1"/>
    </source>
</evidence>
<dbReference type="InterPro" id="IPR038636">
    <property type="entry name" value="Wzi_sf"/>
</dbReference>
<dbReference type="Pfam" id="PF14052">
    <property type="entry name" value="Caps_assemb_Wzi"/>
    <property type="match status" value="1"/>
</dbReference>
<dbReference type="Proteomes" id="UP000254227">
    <property type="component" value="Unassembled WGS sequence"/>
</dbReference>
<evidence type="ECO:0000313" key="3">
    <source>
        <dbReference type="Proteomes" id="UP000254227"/>
    </source>
</evidence>
<dbReference type="InterPro" id="IPR026950">
    <property type="entry name" value="Caps_assemb_Wzi"/>
</dbReference>
<dbReference type="EMBL" id="UFRV01000006">
    <property type="protein sequence ID" value="SUT90809.1"/>
    <property type="molecule type" value="Genomic_DNA"/>
</dbReference>
<reference evidence="2 3" key="1">
    <citation type="submission" date="2018-06" db="EMBL/GenBank/DDBJ databases">
        <authorList>
            <consortium name="Pathogen Informatics"/>
            <person name="Doyle S."/>
        </authorList>
    </citation>
    <scope>NUCLEOTIDE SEQUENCE [LARGE SCALE GENOMIC DNA]</scope>
    <source>
        <strain evidence="2 3">NCTC10308</strain>
    </source>
</reference>
<sequence length="209" mass="23183">MIGNKDNGGTGEPDPSNQVAGFDARLNFQQLLSVPISLYGQYVGEDEAGGLPSKKMYLAGVDYSSSFKNMPYQLYTEWADTRTNREAQGISYNHSIYKDGYYQHGFPLGHVMGGDGEMVSLGGDIRFDAMNRLNGRLLFAKVNQSGRITNAAFPETDDIKAIDLTWSHYLRPFVPIKINGWFSDSDLHGNDAGASIGIEIPLDKRVFHY</sequence>